<name>A0AAD8V7P4_9PEZI</name>
<dbReference type="Proteomes" id="UP001230504">
    <property type="component" value="Unassembled WGS sequence"/>
</dbReference>
<gene>
    <name evidence="2" type="ORF">LY79DRAFT_135359</name>
</gene>
<dbReference type="AlphaFoldDB" id="A0AAD8V7P4"/>
<dbReference type="GeneID" id="85435138"/>
<protein>
    <submittedName>
        <fullName evidence="2">Uncharacterized protein</fullName>
    </submittedName>
</protein>
<feature type="region of interest" description="Disordered" evidence="1">
    <location>
        <begin position="1"/>
        <end position="21"/>
    </location>
</feature>
<accession>A0AAD8V7P4</accession>
<evidence type="ECO:0000256" key="1">
    <source>
        <dbReference type="SAM" id="MobiDB-lite"/>
    </source>
</evidence>
<evidence type="ECO:0000313" key="3">
    <source>
        <dbReference type="Proteomes" id="UP001230504"/>
    </source>
</evidence>
<proteinExistence type="predicted"/>
<feature type="compositionally biased region" description="Basic and acidic residues" evidence="1">
    <location>
        <begin position="10"/>
        <end position="21"/>
    </location>
</feature>
<organism evidence="2 3">
    <name type="scientific">Colletotrichum navitas</name>
    <dbReference type="NCBI Taxonomy" id="681940"/>
    <lineage>
        <taxon>Eukaryota</taxon>
        <taxon>Fungi</taxon>
        <taxon>Dikarya</taxon>
        <taxon>Ascomycota</taxon>
        <taxon>Pezizomycotina</taxon>
        <taxon>Sordariomycetes</taxon>
        <taxon>Hypocreomycetidae</taxon>
        <taxon>Glomerellales</taxon>
        <taxon>Glomerellaceae</taxon>
        <taxon>Colletotrichum</taxon>
        <taxon>Colletotrichum graminicola species complex</taxon>
    </lineage>
</organism>
<sequence>MAFMKPPPVLDRRDWPDFDRGPTHRLDRNHYICNCGAPFAIRRQPNSTALGQPRCCKPILSKAWNPPQACDSADGVQPLAPIDKDLANVHTLDLANMECRAPDINSAALDVLPESLSEFGMATLGACDDCLTTPTLWRSRGRDDIIMALSVAL</sequence>
<reference evidence="2" key="1">
    <citation type="submission" date="2021-06" db="EMBL/GenBank/DDBJ databases">
        <title>Comparative genomics, transcriptomics and evolutionary studies reveal genomic signatures of adaptation to plant cell wall in hemibiotrophic fungi.</title>
        <authorList>
            <consortium name="DOE Joint Genome Institute"/>
            <person name="Baroncelli R."/>
            <person name="Diaz J.F."/>
            <person name="Benocci T."/>
            <person name="Peng M."/>
            <person name="Battaglia E."/>
            <person name="Haridas S."/>
            <person name="Andreopoulos W."/>
            <person name="Labutti K."/>
            <person name="Pangilinan J."/>
            <person name="Floch G.L."/>
            <person name="Makela M.R."/>
            <person name="Henrissat B."/>
            <person name="Grigoriev I.V."/>
            <person name="Crouch J.A."/>
            <person name="De Vries R.P."/>
            <person name="Sukno S.A."/>
            <person name="Thon M.R."/>
        </authorList>
    </citation>
    <scope>NUCLEOTIDE SEQUENCE</scope>
    <source>
        <strain evidence="2">CBS 125086</strain>
    </source>
</reference>
<keyword evidence="3" id="KW-1185">Reference proteome</keyword>
<dbReference type="EMBL" id="JAHLJV010000019">
    <property type="protein sequence ID" value="KAK1594635.1"/>
    <property type="molecule type" value="Genomic_DNA"/>
</dbReference>
<comment type="caution">
    <text evidence="2">The sequence shown here is derived from an EMBL/GenBank/DDBJ whole genome shotgun (WGS) entry which is preliminary data.</text>
</comment>
<evidence type="ECO:0000313" key="2">
    <source>
        <dbReference type="EMBL" id="KAK1594635.1"/>
    </source>
</evidence>
<dbReference type="RefSeq" id="XP_060415797.1">
    <property type="nucleotide sequence ID" value="XM_060550898.1"/>
</dbReference>